<organism evidence="1 2">
    <name type="scientific">Vannielia litorea</name>
    <dbReference type="NCBI Taxonomy" id="1217970"/>
    <lineage>
        <taxon>Bacteria</taxon>
        <taxon>Pseudomonadati</taxon>
        <taxon>Pseudomonadota</taxon>
        <taxon>Alphaproteobacteria</taxon>
        <taxon>Rhodobacterales</taxon>
        <taxon>Paracoccaceae</taxon>
        <taxon>Vannielia</taxon>
    </lineage>
</organism>
<accession>A0A1N6G2F4</accession>
<evidence type="ECO:0000313" key="1">
    <source>
        <dbReference type="EMBL" id="SIO01714.1"/>
    </source>
</evidence>
<reference evidence="2" key="1">
    <citation type="submission" date="2016-11" db="EMBL/GenBank/DDBJ databases">
        <authorList>
            <person name="Varghese N."/>
            <person name="Submissions S."/>
        </authorList>
    </citation>
    <scope>NUCLEOTIDE SEQUENCE [LARGE SCALE GENOMIC DNA]</scope>
    <source>
        <strain evidence="2">DSM 29440</strain>
    </source>
</reference>
<dbReference type="Gene3D" id="3.90.1720.10">
    <property type="entry name" value="endopeptidase domain like (from Nostoc punctiforme)"/>
    <property type="match status" value="1"/>
</dbReference>
<dbReference type="RefSeq" id="WP_074256205.1">
    <property type="nucleotide sequence ID" value="NZ_FSRL01000001.1"/>
</dbReference>
<dbReference type="OrthoDB" id="7864350at2"/>
<protein>
    <recommendedName>
        <fullName evidence="3">Peptidoglycan endopeptidase</fullName>
    </recommendedName>
</protein>
<evidence type="ECO:0000313" key="2">
    <source>
        <dbReference type="Proteomes" id="UP000184932"/>
    </source>
</evidence>
<sequence length="196" mass="21071">MQTTFDASRLADALSALLWSNRPYLLGGKLGINVPPDQARSGSGGIDCSGFTRYVLHHASNGQLSLSGGSASQSAALEQMGYPSVPEADFAATQRLCDNTLRIGFRNTEWARNPDGTLQRNGRRLVAEAIGHVWLVLNATTYESSTRLGRNGPMASGATNLRTDTDAIFTLGPVPNWQQRSYDILFAHDAAMTDVG</sequence>
<name>A0A1N6G2F4_9RHOB</name>
<dbReference type="Proteomes" id="UP000184932">
    <property type="component" value="Unassembled WGS sequence"/>
</dbReference>
<proteinExistence type="predicted"/>
<evidence type="ECO:0008006" key="3">
    <source>
        <dbReference type="Google" id="ProtNLM"/>
    </source>
</evidence>
<dbReference type="AlphaFoldDB" id="A0A1N6G2F4"/>
<dbReference type="STRING" id="1217970.SAMN05444002_2149"/>
<dbReference type="EMBL" id="FSRL01000001">
    <property type="protein sequence ID" value="SIO01714.1"/>
    <property type="molecule type" value="Genomic_DNA"/>
</dbReference>
<gene>
    <name evidence="1" type="ORF">SAMN05444002_2149</name>
</gene>
<keyword evidence="2" id="KW-1185">Reference proteome</keyword>